<dbReference type="RefSeq" id="YP_002049125.1">
    <property type="nucleotide sequence ID" value="NC_011087.1"/>
</dbReference>
<organism evidence="3">
    <name type="scientific">Paulinella chromatophora</name>
    <dbReference type="NCBI Taxonomy" id="39717"/>
    <lineage>
        <taxon>Eukaryota</taxon>
        <taxon>Sar</taxon>
        <taxon>Rhizaria</taxon>
        <taxon>Cercozoa</taxon>
        <taxon>Imbricatea</taxon>
        <taxon>Silicofilosea</taxon>
        <taxon>Euglyphida</taxon>
        <taxon>Paulinellidae</taxon>
        <taxon>Paulinella</taxon>
    </lineage>
</organism>
<reference evidence="3" key="2">
    <citation type="journal article" date="2008" name="Curr. Biol.">
        <title>Chromatophore genome sequence of Paulinella sheds light on acquisition of photosynthesis by eukaryotes.</title>
        <authorList>
            <person name="Nowack E.C.M."/>
            <person name="Melkonian M."/>
            <person name="Gloeckner G."/>
        </authorList>
    </citation>
    <scope>NUCLEOTIDE SEQUENCE [LARGE SCALE GENOMIC DNA]</scope>
</reference>
<dbReference type="GeneID" id="6481828"/>
<evidence type="ECO:0000313" key="3">
    <source>
        <dbReference type="EMBL" id="ACB42915.1"/>
    </source>
</evidence>
<keyword evidence="1" id="KW-0328">Glycosyltransferase</keyword>
<sequence length="322" mass="36280">MYPVRFLVPGTTGKFRCGGLLVELQANRLVNTFAQAEIVTYRQREQGKYFFRDLLDQQISNINFLWIVSWGFDVPALIRQLEGCPVAYHAHSSGYGFDLPLGIPILAVSRNTLGYWGSRASKNPIFFVPNAIELHWLRQNIKLMLYEKIKKKSLIERSIDVLVQKRKGSEYILKELVPLLRAQGLKVKIQEEWVENLVDLFGNAKIYLYDSSDYWYSLGITEGFGLPPLEAMACGCVVFSSLNSALADTIDPGYSGHQINCGTLGGDVSRIVSAVANLKNWKIDNKKLATMMANSSESTLIKHWDNSLRSIYELESSGKITI</sequence>
<name>B1X4P6_PAUCH</name>
<dbReference type="Pfam" id="PF00534">
    <property type="entry name" value="Glycos_transf_1"/>
    <property type="match status" value="1"/>
</dbReference>
<reference evidence="3" key="1">
    <citation type="submission" date="2007-08" db="EMBL/GenBank/DDBJ databases">
        <authorList>
            <person name="Gloeckner G."/>
            <person name="Nowack E."/>
            <person name="Melkonian M."/>
        </authorList>
    </citation>
    <scope>NUCLEOTIDE SEQUENCE</scope>
</reference>
<keyword evidence="3" id="KW-0934">Plastid</keyword>
<proteinExistence type="predicted"/>
<geneLocation type="organellar chromatophore" evidence="3"/>
<dbReference type="SUPFAM" id="SSF53756">
    <property type="entry name" value="UDP-Glycosyltransferase/glycogen phosphorylase"/>
    <property type="match status" value="1"/>
</dbReference>
<dbReference type="Gene3D" id="3.40.50.2000">
    <property type="entry name" value="Glycogen Phosphorylase B"/>
    <property type="match status" value="1"/>
</dbReference>
<feature type="domain" description="Glycosyl transferase family 1" evidence="2">
    <location>
        <begin position="193"/>
        <end position="257"/>
    </location>
</feature>
<accession>B1X4P6</accession>
<dbReference type="AlphaFoldDB" id="B1X4P6"/>
<keyword evidence="1" id="KW-0808">Transferase</keyword>
<evidence type="ECO:0000256" key="1">
    <source>
        <dbReference type="ARBA" id="ARBA00022676"/>
    </source>
</evidence>
<dbReference type="InterPro" id="IPR001296">
    <property type="entry name" value="Glyco_trans_1"/>
</dbReference>
<dbReference type="EMBL" id="CP000815">
    <property type="protein sequence ID" value="ACB42915.1"/>
    <property type="molecule type" value="Genomic_DNA"/>
</dbReference>
<protein>
    <recommendedName>
        <fullName evidence="2">Glycosyl transferase family 1 domain-containing protein</fullName>
    </recommendedName>
</protein>
<dbReference type="GO" id="GO:0016757">
    <property type="term" value="F:glycosyltransferase activity"/>
    <property type="evidence" value="ECO:0007669"/>
    <property type="project" value="UniProtKB-KW"/>
</dbReference>
<evidence type="ECO:0000259" key="2">
    <source>
        <dbReference type="Pfam" id="PF00534"/>
    </source>
</evidence>
<gene>
    <name evidence="3" type="ordered locus">PCC_0477</name>
</gene>